<dbReference type="NCBIfam" id="TIGR01069">
    <property type="entry name" value="mutS2"/>
    <property type="match status" value="1"/>
</dbReference>
<dbReference type="SMART" id="SM00533">
    <property type="entry name" value="MUTSd"/>
    <property type="match status" value="1"/>
</dbReference>
<keyword evidence="8" id="KW-0255">Endonuclease</keyword>
<keyword evidence="4" id="KW-0067">ATP-binding</keyword>
<dbReference type="SMART" id="SM00534">
    <property type="entry name" value="MUTSac"/>
    <property type="match status" value="1"/>
</dbReference>
<name>A0A845ES51_9BACL</name>
<reference evidence="8 9" key="1">
    <citation type="submission" date="2019-11" db="EMBL/GenBank/DDBJ databases">
        <title>Genome sequences of 17 halophilic strains isolated from different environments.</title>
        <authorList>
            <person name="Furrow R.E."/>
        </authorList>
    </citation>
    <scope>NUCLEOTIDE SEQUENCE [LARGE SCALE GENOMIC DNA]</scope>
    <source>
        <strain evidence="8 9">22506_14_FS</strain>
    </source>
</reference>
<dbReference type="PIRSF" id="PIRSF005814">
    <property type="entry name" value="MutS_YshD"/>
    <property type="match status" value="1"/>
</dbReference>
<keyword evidence="8" id="KW-0540">Nuclease</keyword>
<evidence type="ECO:0000313" key="8">
    <source>
        <dbReference type="EMBL" id="MYL61850.1"/>
    </source>
</evidence>
<evidence type="ECO:0000256" key="1">
    <source>
        <dbReference type="ARBA" id="ARBA00022730"/>
    </source>
</evidence>
<dbReference type="SUPFAM" id="SSF48334">
    <property type="entry name" value="DNA repair protein MutS, domain III"/>
    <property type="match status" value="1"/>
</dbReference>
<dbReference type="GO" id="GO:0019843">
    <property type="term" value="F:rRNA binding"/>
    <property type="evidence" value="ECO:0007669"/>
    <property type="project" value="UniProtKB-KW"/>
</dbReference>
<protein>
    <submittedName>
        <fullName evidence="8">Endonuclease MutS2</fullName>
    </submittedName>
</protein>
<dbReference type="FunFam" id="3.40.50.300:FF:000830">
    <property type="entry name" value="Endonuclease MutS2"/>
    <property type="match status" value="1"/>
</dbReference>
<dbReference type="InterPro" id="IPR036187">
    <property type="entry name" value="DNA_mismatch_repair_MutS_sf"/>
</dbReference>
<dbReference type="GO" id="GO:0005524">
    <property type="term" value="F:ATP binding"/>
    <property type="evidence" value="ECO:0007669"/>
    <property type="project" value="UniProtKB-KW"/>
</dbReference>
<dbReference type="InterPro" id="IPR045076">
    <property type="entry name" value="MutS"/>
</dbReference>
<dbReference type="GO" id="GO:0004519">
    <property type="term" value="F:endonuclease activity"/>
    <property type="evidence" value="ECO:0007669"/>
    <property type="project" value="UniProtKB-KW"/>
</dbReference>
<keyword evidence="5" id="KW-0694">RNA-binding</keyword>
<comment type="caution">
    <text evidence="8">The sequence shown here is derived from an EMBL/GenBank/DDBJ whole genome shotgun (WGS) entry which is preliminary data.</text>
</comment>
<evidence type="ECO:0000313" key="9">
    <source>
        <dbReference type="Proteomes" id="UP000447833"/>
    </source>
</evidence>
<evidence type="ECO:0000256" key="6">
    <source>
        <dbReference type="ARBA" id="ARBA00023125"/>
    </source>
</evidence>
<feature type="domain" description="DNA mismatch repair proteins mutS family" evidence="7">
    <location>
        <begin position="405"/>
        <end position="421"/>
    </location>
</feature>
<evidence type="ECO:0000256" key="4">
    <source>
        <dbReference type="ARBA" id="ARBA00022840"/>
    </source>
</evidence>
<accession>A0A845ES51</accession>
<dbReference type="Proteomes" id="UP000447833">
    <property type="component" value="Unassembled WGS sequence"/>
</dbReference>
<keyword evidence="6" id="KW-0238">DNA-binding</keyword>
<dbReference type="AlphaFoldDB" id="A0A845ES51"/>
<dbReference type="GO" id="GO:0045910">
    <property type="term" value="P:negative regulation of DNA recombination"/>
    <property type="evidence" value="ECO:0007669"/>
    <property type="project" value="InterPro"/>
</dbReference>
<dbReference type="PROSITE" id="PS00486">
    <property type="entry name" value="DNA_MISMATCH_REPAIR_2"/>
    <property type="match status" value="1"/>
</dbReference>
<gene>
    <name evidence="8" type="ORF">GLW07_00635</name>
</gene>
<dbReference type="InterPro" id="IPR007696">
    <property type="entry name" value="DNA_mismatch_repair_MutS_core"/>
</dbReference>
<keyword evidence="3" id="KW-0378">Hydrolase</keyword>
<evidence type="ECO:0000256" key="3">
    <source>
        <dbReference type="ARBA" id="ARBA00022801"/>
    </source>
</evidence>
<evidence type="ECO:0000259" key="7">
    <source>
        <dbReference type="PROSITE" id="PS00486"/>
    </source>
</evidence>
<evidence type="ECO:0000256" key="5">
    <source>
        <dbReference type="ARBA" id="ARBA00022884"/>
    </source>
</evidence>
<dbReference type="EMBL" id="WMEY01000001">
    <property type="protein sequence ID" value="MYL61850.1"/>
    <property type="molecule type" value="Genomic_DNA"/>
</dbReference>
<dbReference type="InterPro" id="IPR005747">
    <property type="entry name" value="MutS2"/>
</dbReference>
<dbReference type="InterPro" id="IPR000432">
    <property type="entry name" value="DNA_mismatch_repair_MutS_C"/>
</dbReference>
<keyword evidence="2" id="KW-0547">Nucleotide-binding</keyword>
<dbReference type="GO" id="GO:0140664">
    <property type="term" value="F:ATP-dependent DNA damage sensor activity"/>
    <property type="evidence" value="ECO:0007669"/>
    <property type="project" value="InterPro"/>
</dbReference>
<dbReference type="SUPFAM" id="SSF52540">
    <property type="entry name" value="P-loop containing nucleoside triphosphate hydrolases"/>
    <property type="match status" value="1"/>
</dbReference>
<dbReference type="RefSeq" id="WP_160917795.1">
    <property type="nucleotide sequence ID" value="NZ_WMEY01000001.1"/>
</dbReference>
<dbReference type="Pfam" id="PF00488">
    <property type="entry name" value="MutS_V"/>
    <property type="match status" value="1"/>
</dbReference>
<dbReference type="GO" id="GO:0016887">
    <property type="term" value="F:ATP hydrolysis activity"/>
    <property type="evidence" value="ECO:0007669"/>
    <property type="project" value="InterPro"/>
</dbReference>
<dbReference type="GO" id="GO:0006298">
    <property type="term" value="P:mismatch repair"/>
    <property type="evidence" value="ECO:0007669"/>
    <property type="project" value="InterPro"/>
</dbReference>
<dbReference type="GO" id="GO:0030983">
    <property type="term" value="F:mismatched DNA binding"/>
    <property type="evidence" value="ECO:0007669"/>
    <property type="project" value="InterPro"/>
</dbReference>
<sequence>MNEQTMTTLEFDKIRSEIAHYALSEEAKEEIQKMKPSHDSKVVQNRLNETTEAKAIIKKSSSVPLHGLHGIIQVMKQLNKGVALRPGQLTTVLDLIESGRKMKQFMAGKEWLAPTISSYVYSLYDLTGLEEELKQAIRNGEIDDTASKELGRIRKKITVYEERVKEKLNQLLRSSSKRKALQDTIISDRNGHYVVAVKKEYRKQIKGTVHDQSSSGSTVYIEPEEVRKVQVELNEIKADEYLEEQRILSRLTGEVERYAQEISINIETMRHYDYIFAKAKYSVAIDGSQVQLSPEPMIELRNGRHPLLAKEAVPLTLELGKGYKGLVITGPNTGGKTVAIKTVGLLAMMVQCGLHIPAEESSVFGMFGAILVDIGDGQSIEQSLSTFSSRISNIITILQDAGPDALVILDELGSGTDPGEGMGIAVSILEQLNRLGATILSTTHYSEMKNFASAHPDFENGSMEFDPESLRPTFKLRMGIPGESQAFAIALRLGMHPKIIERAHEITYQEKETYDKSDQRDWHYEQQLKSKKVDQPRRQKVQVEKHFEQFAIGDSVAIPSMKEKGIVYKPIDEFGNVIVMINGKKETIHAKRLKLLLPASELYPENYDFDILFESVENRKKKKLMNRKHVDGLKIDYEE</sequence>
<proteinExistence type="predicted"/>
<evidence type="ECO:0000256" key="2">
    <source>
        <dbReference type="ARBA" id="ARBA00022741"/>
    </source>
</evidence>
<dbReference type="Gene3D" id="3.40.50.300">
    <property type="entry name" value="P-loop containing nucleotide triphosphate hydrolases"/>
    <property type="match status" value="1"/>
</dbReference>
<dbReference type="PANTHER" id="PTHR48466">
    <property type="entry name" value="OS10G0509000 PROTEIN-RELATED"/>
    <property type="match status" value="1"/>
</dbReference>
<dbReference type="InterPro" id="IPR027417">
    <property type="entry name" value="P-loop_NTPase"/>
</dbReference>
<dbReference type="PANTHER" id="PTHR48466:SF2">
    <property type="entry name" value="OS10G0509000 PROTEIN"/>
    <property type="match status" value="1"/>
</dbReference>
<keyword evidence="1" id="KW-0699">rRNA-binding</keyword>
<organism evidence="8 9">
    <name type="scientific">Guptibacillus hwajinpoensis</name>
    <dbReference type="NCBI Taxonomy" id="208199"/>
    <lineage>
        <taxon>Bacteria</taxon>
        <taxon>Bacillati</taxon>
        <taxon>Bacillota</taxon>
        <taxon>Bacilli</taxon>
        <taxon>Bacillales</taxon>
        <taxon>Guptibacillaceae</taxon>
        <taxon>Guptibacillus</taxon>
    </lineage>
</organism>